<dbReference type="InterPro" id="IPR042150">
    <property type="entry name" value="MmRce1-like"/>
</dbReference>
<keyword evidence="4" id="KW-1185">Reference proteome</keyword>
<reference evidence="3 4" key="1">
    <citation type="submission" date="2023-08" db="EMBL/GenBank/DDBJ databases">
        <authorList>
            <person name="Park J.-S."/>
        </authorList>
    </citation>
    <scope>NUCLEOTIDE SEQUENCE [LARGE SCALE GENOMIC DNA]</scope>
    <source>
        <strain evidence="3 4">2205SS18-9</strain>
    </source>
</reference>
<comment type="caution">
    <text evidence="3">The sequence shown here is derived from an EMBL/GenBank/DDBJ whole genome shotgun (WGS) entry which is preliminary data.</text>
</comment>
<feature type="transmembrane region" description="Helical" evidence="1">
    <location>
        <begin position="74"/>
        <end position="96"/>
    </location>
</feature>
<keyword evidence="1" id="KW-0812">Transmembrane</keyword>
<dbReference type="EC" id="3.4.-.-" evidence="3"/>
<dbReference type="EMBL" id="JAVAMP010000002">
    <property type="protein sequence ID" value="MDP5273723.1"/>
    <property type="molecule type" value="Genomic_DNA"/>
</dbReference>
<feature type="transmembrane region" description="Helical" evidence="1">
    <location>
        <begin position="176"/>
        <end position="199"/>
    </location>
</feature>
<feature type="transmembrane region" description="Helical" evidence="1">
    <location>
        <begin position="206"/>
        <end position="224"/>
    </location>
</feature>
<evidence type="ECO:0000313" key="4">
    <source>
        <dbReference type="Proteomes" id="UP001231941"/>
    </source>
</evidence>
<proteinExistence type="predicted"/>
<feature type="transmembrane region" description="Helical" evidence="1">
    <location>
        <begin position="108"/>
        <end position="129"/>
    </location>
</feature>
<dbReference type="RefSeq" id="WP_305991028.1">
    <property type="nucleotide sequence ID" value="NZ_JAVAMP010000002.1"/>
</dbReference>
<feature type="transmembrane region" description="Helical" evidence="1">
    <location>
        <begin position="38"/>
        <end position="54"/>
    </location>
</feature>
<evidence type="ECO:0000313" key="3">
    <source>
        <dbReference type="EMBL" id="MDP5273723.1"/>
    </source>
</evidence>
<organism evidence="3 4">
    <name type="scientific">Chengkuizengella axinellae</name>
    <dbReference type="NCBI Taxonomy" id="3064388"/>
    <lineage>
        <taxon>Bacteria</taxon>
        <taxon>Bacillati</taxon>
        <taxon>Bacillota</taxon>
        <taxon>Bacilli</taxon>
        <taxon>Bacillales</taxon>
        <taxon>Paenibacillaceae</taxon>
        <taxon>Chengkuizengella</taxon>
    </lineage>
</organism>
<keyword evidence="3" id="KW-0645">Protease</keyword>
<dbReference type="Pfam" id="PF02517">
    <property type="entry name" value="Rce1-like"/>
    <property type="match status" value="1"/>
</dbReference>
<sequence length="269" mass="30684">MDQNDKIKRNLIIYIIGVLSLSVIGSFITVYINEIGGLIFIMGPIFMTLLLRFIGGDRWKDAGLGLKLKQSWRWYLLSIFLFPIVIGIIIGLGMIIGVTKINGDLATIFPLFIAGLAVQFLPYTVFALFEEWGWRGYMEPRLAALGIPDFKRHMIVGFIWSLWHIPLILSTNDTDIHYFIFFPLFIISVLLLAIVYGQIRKHSKTVWPCVIFHGISNTFAYALIDTNALTFNNKVLAYISPESLFSIVLWGIVSWLLIVKFNKVNLFKS</sequence>
<keyword evidence="1" id="KW-0472">Membrane</keyword>
<dbReference type="GO" id="GO:0008237">
    <property type="term" value="F:metallopeptidase activity"/>
    <property type="evidence" value="ECO:0007669"/>
    <property type="project" value="UniProtKB-KW"/>
</dbReference>
<feature type="transmembrane region" description="Helical" evidence="1">
    <location>
        <begin position="12"/>
        <end position="32"/>
    </location>
</feature>
<accession>A0ABT9IWK9</accession>
<dbReference type="Proteomes" id="UP001231941">
    <property type="component" value="Unassembled WGS sequence"/>
</dbReference>
<keyword evidence="1" id="KW-1133">Transmembrane helix</keyword>
<gene>
    <name evidence="3" type="ORF">Q5Y73_06385</name>
</gene>
<feature type="domain" description="CAAX prenyl protease 2/Lysostaphin resistance protein A-like" evidence="2">
    <location>
        <begin position="123"/>
        <end position="219"/>
    </location>
</feature>
<evidence type="ECO:0000259" key="2">
    <source>
        <dbReference type="Pfam" id="PF02517"/>
    </source>
</evidence>
<feature type="transmembrane region" description="Helical" evidence="1">
    <location>
        <begin position="236"/>
        <end position="259"/>
    </location>
</feature>
<feature type="transmembrane region" description="Helical" evidence="1">
    <location>
        <begin position="150"/>
        <end position="170"/>
    </location>
</feature>
<dbReference type="InterPro" id="IPR003675">
    <property type="entry name" value="Rce1/LyrA-like_dom"/>
</dbReference>
<protein>
    <submittedName>
        <fullName evidence="3">CPBP family intramembrane metalloprotease</fullName>
        <ecNumber evidence="3">3.4.-.-</ecNumber>
    </submittedName>
</protein>
<evidence type="ECO:0000256" key="1">
    <source>
        <dbReference type="SAM" id="Phobius"/>
    </source>
</evidence>
<name>A0ABT9IWK9_9BACL</name>
<keyword evidence="3" id="KW-0378">Hydrolase</keyword>
<keyword evidence="3" id="KW-0482">Metalloprotease</keyword>
<dbReference type="PANTHER" id="PTHR35797">
    <property type="entry name" value="PROTEASE-RELATED"/>
    <property type="match status" value="1"/>
</dbReference>
<dbReference type="PANTHER" id="PTHR35797:SF1">
    <property type="entry name" value="PROTEASE"/>
    <property type="match status" value="1"/>
</dbReference>